<comment type="caution">
    <text evidence="2">The sequence shown here is derived from an EMBL/GenBank/DDBJ whole genome shotgun (WGS) entry which is preliminary data.</text>
</comment>
<feature type="chain" id="PRO_5004577862" description="Conjugal transfer protein TraW" evidence="1">
    <location>
        <begin position="30"/>
        <end position="215"/>
    </location>
</feature>
<dbReference type="PATRIC" id="fig|1331060.3.peg.1238"/>
<keyword evidence="3" id="KW-1185">Reference proteome</keyword>
<dbReference type="PROSITE" id="PS51257">
    <property type="entry name" value="PROKAR_LIPOPROTEIN"/>
    <property type="match status" value="1"/>
</dbReference>
<feature type="signal peptide" evidence="1">
    <location>
        <begin position="1"/>
        <end position="29"/>
    </location>
</feature>
<evidence type="ECO:0000313" key="3">
    <source>
        <dbReference type="Proteomes" id="UP000015531"/>
    </source>
</evidence>
<dbReference type="AlphaFoldDB" id="T0J491"/>
<reference evidence="2 3" key="1">
    <citation type="journal article" date="2013" name="Genome Announc.">
        <title>Draft Genome Sequence of Sphingobium lactosutens Strain DS20T, Isolated from a Hexachlorocyclohexane Dumpsite.</title>
        <authorList>
            <person name="Kumar R."/>
            <person name="Dwivedi V."/>
            <person name="Negi V."/>
            <person name="Khurana J.P."/>
            <person name="Lal R."/>
        </authorList>
    </citation>
    <scope>NUCLEOTIDE SEQUENCE [LARGE SCALE GENOMIC DNA]</scope>
    <source>
        <strain evidence="2 3">DS20</strain>
    </source>
</reference>
<dbReference type="RefSeq" id="WP_021225140.1">
    <property type="nucleotide sequence ID" value="NZ_ATDP01000074.1"/>
</dbReference>
<proteinExistence type="predicted"/>
<evidence type="ECO:0000313" key="2">
    <source>
        <dbReference type="EMBL" id="EQB16779.1"/>
    </source>
</evidence>
<keyword evidence="1" id="KW-0732">Signal</keyword>
<protein>
    <recommendedName>
        <fullName evidence="4">Conjugal transfer protein TraW</fullName>
    </recommendedName>
</protein>
<evidence type="ECO:0000256" key="1">
    <source>
        <dbReference type="SAM" id="SignalP"/>
    </source>
</evidence>
<dbReference type="Proteomes" id="UP000015531">
    <property type="component" value="Unassembled WGS sequence"/>
</dbReference>
<sequence length="215" mass="23320">MIDDIRRSPFRALAGAVLLIACVAGAAYASTAQIGRTWPIAEPDALAEIEAKVATLPSDMSKAFGPRDKWTALKAASLGVASEDRARSVVPFYTLEFDITLPDGKTLYPKGFTFNPLTYVKLPQRLVVVHPRDLSWALRSARASDFILLSALGGQSGDAIDLSERTGRPIYILEERVKQRLGLQVAPVIVEQSGTRLILIEFGPKSRASNGGVER</sequence>
<dbReference type="EMBL" id="ATDP01000074">
    <property type="protein sequence ID" value="EQB16779.1"/>
    <property type="molecule type" value="Genomic_DNA"/>
</dbReference>
<name>T0J491_9SPHN</name>
<dbReference type="eggNOG" id="ENOG5032TNA">
    <property type="taxonomic scope" value="Bacteria"/>
</dbReference>
<gene>
    <name evidence="2" type="ORF">RLDS_06580</name>
</gene>
<organism evidence="2 3">
    <name type="scientific">Sphingobium lactosutens DS20</name>
    <dbReference type="NCBI Taxonomy" id="1331060"/>
    <lineage>
        <taxon>Bacteria</taxon>
        <taxon>Pseudomonadati</taxon>
        <taxon>Pseudomonadota</taxon>
        <taxon>Alphaproteobacteria</taxon>
        <taxon>Sphingomonadales</taxon>
        <taxon>Sphingomonadaceae</taxon>
        <taxon>Sphingobium</taxon>
    </lineage>
</organism>
<accession>T0J491</accession>
<evidence type="ECO:0008006" key="4">
    <source>
        <dbReference type="Google" id="ProtNLM"/>
    </source>
</evidence>